<evidence type="ECO:0000256" key="4">
    <source>
        <dbReference type="ARBA" id="ARBA00022729"/>
    </source>
</evidence>
<dbReference type="STRING" id="8010.ENSELUP00000042939"/>
<dbReference type="FunFam" id="2.40.160.110:FF:000001">
    <property type="entry name" value="lysosome-associated membrane glycoprotein 2 isoform X2"/>
    <property type="match status" value="1"/>
</dbReference>
<dbReference type="AlphaFoldDB" id="A0A3P9AQA9"/>
<dbReference type="InterPro" id="IPR048528">
    <property type="entry name" value="Lamp2-like_luminal"/>
</dbReference>
<evidence type="ECO:0000259" key="18">
    <source>
        <dbReference type="Pfam" id="PF21222"/>
    </source>
</evidence>
<dbReference type="PROSITE" id="PS51407">
    <property type="entry name" value="LAMP_3"/>
    <property type="match status" value="1"/>
</dbReference>
<feature type="transmembrane region" description="Helical" evidence="16">
    <location>
        <begin position="391"/>
        <end position="414"/>
    </location>
</feature>
<dbReference type="Pfam" id="PF01299">
    <property type="entry name" value="Lamp2-like_luminal"/>
    <property type="match status" value="1"/>
</dbReference>
<evidence type="ECO:0000256" key="9">
    <source>
        <dbReference type="ARBA" id="ARBA00023180"/>
    </source>
</evidence>
<feature type="domain" description="Lysosome-associated membrane glycoprotein 2-like transmembrane" evidence="18">
    <location>
        <begin position="393"/>
        <end position="424"/>
    </location>
</feature>
<evidence type="ECO:0000313" key="20">
    <source>
        <dbReference type="Proteomes" id="UP000265140"/>
    </source>
</evidence>
<evidence type="ECO:0000256" key="13">
    <source>
        <dbReference type="ARBA" id="ARBA00074383"/>
    </source>
</evidence>
<evidence type="ECO:0000256" key="16">
    <source>
        <dbReference type="SAM" id="Phobius"/>
    </source>
</evidence>
<reference evidence="20" key="1">
    <citation type="journal article" date="2014" name="PLoS ONE">
        <title>The genome and linkage map of the northern pike (Esox lucius): conserved synteny revealed between the salmonid sister group and the Neoteleostei.</title>
        <authorList>
            <person name="Rondeau E.B."/>
            <person name="Minkley D.R."/>
            <person name="Leong J.S."/>
            <person name="Messmer A.M."/>
            <person name="Jantzen J.R."/>
            <person name="von Schalburg K.R."/>
            <person name="Lemon C."/>
            <person name="Bird N.H."/>
            <person name="Koop B.F."/>
        </authorList>
    </citation>
    <scope>NUCLEOTIDE SEQUENCE</scope>
</reference>
<dbReference type="PANTHER" id="PTHR11506">
    <property type="entry name" value="LYSOSOME-ASSOCIATED MEMBRANE GLYCOPROTEIN"/>
    <property type="match status" value="1"/>
</dbReference>
<feature type="disulfide bond" evidence="14">
    <location>
        <begin position="347"/>
        <end position="384"/>
    </location>
</feature>
<reference evidence="19" key="2">
    <citation type="submission" date="2020-02" db="EMBL/GenBank/DDBJ databases">
        <title>Esox lucius (northern pike) genome, fEsoLuc1, primary haplotype.</title>
        <authorList>
            <person name="Myers G."/>
            <person name="Karagic N."/>
            <person name="Meyer A."/>
            <person name="Pippel M."/>
            <person name="Reichard M."/>
            <person name="Winkler S."/>
            <person name="Tracey A."/>
            <person name="Sims Y."/>
            <person name="Howe K."/>
            <person name="Rhie A."/>
            <person name="Formenti G."/>
            <person name="Durbin R."/>
            <person name="Fedrigo O."/>
            <person name="Jarvis E.D."/>
        </authorList>
    </citation>
    <scope>NUCLEOTIDE SEQUENCE [LARGE SCALE GENOMIC DNA]</scope>
</reference>
<dbReference type="PANTHER" id="PTHR11506:SF27">
    <property type="entry name" value="LYSOSOME-ASSOCIATED MEMBRANE GLYCOPROTEIN 1"/>
    <property type="match status" value="1"/>
</dbReference>
<evidence type="ECO:0000313" key="19">
    <source>
        <dbReference type="Ensembl" id="ENSELUP00000042939.3"/>
    </source>
</evidence>
<keyword evidence="3 14" id="KW-0812">Transmembrane</keyword>
<dbReference type="Gene3D" id="2.40.160.110">
    <property type="match status" value="2"/>
</dbReference>
<keyword evidence="5" id="KW-0967">Endosome</keyword>
<feature type="compositionally biased region" description="Pro residues" evidence="15">
    <location>
        <begin position="203"/>
        <end position="225"/>
    </location>
</feature>
<comment type="subcellular location">
    <subcellularLocation>
        <location evidence="1">Cell membrane</location>
        <topology evidence="1">Single-pass type I membrane protein</topology>
    </subcellularLocation>
    <subcellularLocation>
        <location evidence="12">Cytolytic granule membrane</location>
        <topology evidence="12">Single-pass type I membrane protein</topology>
    </subcellularLocation>
    <subcellularLocation>
        <location evidence="11">Late endosome membrane</location>
        <topology evidence="11">Single-pass type I membrane protein</topology>
    </subcellularLocation>
    <subcellularLocation>
        <location evidence="14">Lysosome membrane</location>
        <topology evidence="14">Single-pass type I membrane protein</topology>
    </subcellularLocation>
</comment>
<evidence type="ECO:0000256" key="1">
    <source>
        <dbReference type="ARBA" id="ARBA00004251"/>
    </source>
</evidence>
<dbReference type="PROSITE" id="PS00311">
    <property type="entry name" value="LAMP_2"/>
    <property type="match status" value="1"/>
</dbReference>
<dbReference type="CDD" id="cd12087">
    <property type="entry name" value="TM_EGFR-like"/>
    <property type="match status" value="1"/>
</dbReference>
<accession>A0A3P9AQA9</accession>
<evidence type="ECO:0000259" key="17">
    <source>
        <dbReference type="Pfam" id="PF01299"/>
    </source>
</evidence>
<keyword evidence="6 16" id="KW-1133">Transmembrane helix</keyword>
<comment type="caution">
    <text evidence="14">Lacks conserved residue(s) required for the propagation of feature annotation.</text>
</comment>
<dbReference type="Pfam" id="PF21222">
    <property type="entry name" value="Lamp2_2nd"/>
    <property type="match status" value="1"/>
</dbReference>
<evidence type="ECO:0000256" key="12">
    <source>
        <dbReference type="ARBA" id="ARBA00060404"/>
    </source>
</evidence>
<evidence type="ECO:0000256" key="7">
    <source>
        <dbReference type="ARBA" id="ARBA00023136"/>
    </source>
</evidence>
<evidence type="ECO:0000256" key="14">
    <source>
        <dbReference type="PROSITE-ProRule" id="PRU00740"/>
    </source>
</evidence>
<name>A0A3P9AQA9_ESOLU</name>
<protein>
    <recommendedName>
        <fullName evidence="13">Lysosome-associated membrane glycoprotein 1</fullName>
    </recommendedName>
</protein>
<keyword evidence="10 14" id="KW-0458">Lysosome</keyword>
<evidence type="ECO:0000256" key="3">
    <source>
        <dbReference type="ARBA" id="ARBA00022692"/>
    </source>
</evidence>
<dbReference type="GO" id="GO:0005765">
    <property type="term" value="C:lysosomal membrane"/>
    <property type="evidence" value="ECO:0007669"/>
    <property type="project" value="UniProtKB-SubCell"/>
</dbReference>
<dbReference type="GO" id="GO:0031902">
    <property type="term" value="C:late endosome membrane"/>
    <property type="evidence" value="ECO:0007669"/>
    <property type="project" value="TreeGrafter"/>
</dbReference>
<keyword evidence="9" id="KW-0325">Glycoprotein</keyword>
<dbReference type="PRINTS" id="PR00336">
    <property type="entry name" value="LYSASSOCTDMP"/>
</dbReference>
<dbReference type="Ensembl" id="ENSELUT00000037463.3">
    <property type="protein sequence ID" value="ENSELUP00000042939.3"/>
    <property type="gene ID" value="ENSELUG00000001363.3"/>
</dbReference>
<feature type="disulfide bond" evidence="14">
    <location>
        <begin position="157"/>
        <end position="193"/>
    </location>
</feature>
<evidence type="ECO:0000256" key="6">
    <source>
        <dbReference type="ARBA" id="ARBA00022989"/>
    </source>
</evidence>
<keyword evidence="4" id="KW-0732">Signal</keyword>
<evidence type="ECO:0000256" key="2">
    <source>
        <dbReference type="ARBA" id="ARBA00022475"/>
    </source>
</evidence>
<dbReference type="Bgee" id="ENSELUG00000001363">
    <property type="expression patterns" value="Expressed in bone element and 14 other cell types or tissues"/>
</dbReference>
<keyword evidence="20" id="KW-1185">Reference proteome</keyword>
<dbReference type="InterPro" id="IPR048524">
    <property type="entry name" value="Lamp2-like_TM"/>
</dbReference>
<evidence type="ECO:0000256" key="8">
    <source>
        <dbReference type="ARBA" id="ARBA00023157"/>
    </source>
</evidence>
<reference evidence="19" key="4">
    <citation type="submission" date="2025-09" db="UniProtKB">
        <authorList>
            <consortium name="Ensembl"/>
        </authorList>
    </citation>
    <scope>IDENTIFICATION</scope>
</reference>
<evidence type="ECO:0000256" key="15">
    <source>
        <dbReference type="SAM" id="MobiDB-lite"/>
    </source>
</evidence>
<feature type="domain" description="Lysosome-associated membrane glycoprotein 2-like luminal" evidence="17">
    <location>
        <begin position="226"/>
        <end position="373"/>
    </location>
</feature>
<proteinExistence type="inferred from homology"/>
<dbReference type="GO" id="GO:0005886">
    <property type="term" value="C:plasma membrane"/>
    <property type="evidence" value="ECO:0007669"/>
    <property type="project" value="UniProtKB-SubCell"/>
</dbReference>
<feature type="region of interest" description="Disordered" evidence="15">
    <location>
        <begin position="198"/>
        <end position="232"/>
    </location>
</feature>
<evidence type="ECO:0000256" key="10">
    <source>
        <dbReference type="ARBA" id="ARBA00023228"/>
    </source>
</evidence>
<dbReference type="InterPro" id="IPR002000">
    <property type="entry name" value="Lysosome-assoc_membr_glycop"/>
</dbReference>
<keyword evidence="8 14" id="KW-1015">Disulfide bond</keyword>
<organism evidence="19 20">
    <name type="scientific">Esox lucius</name>
    <name type="common">Northern pike</name>
    <dbReference type="NCBI Taxonomy" id="8010"/>
    <lineage>
        <taxon>Eukaryota</taxon>
        <taxon>Metazoa</taxon>
        <taxon>Chordata</taxon>
        <taxon>Craniata</taxon>
        <taxon>Vertebrata</taxon>
        <taxon>Euteleostomi</taxon>
        <taxon>Actinopterygii</taxon>
        <taxon>Neopterygii</taxon>
        <taxon>Teleostei</taxon>
        <taxon>Protacanthopterygii</taxon>
        <taxon>Esociformes</taxon>
        <taxon>Esocidae</taxon>
        <taxon>Esox</taxon>
    </lineage>
</organism>
<keyword evidence="2" id="KW-1003">Cell membrane</keyword>
<dbReference type="GeneTree" id="ENSGT00950000182899"/>
<evidence type="ECO:0000256" key="5">
    <source>
        <dbReference type="ARBA" id="ARBA00022753"/>
    </source>
</evidence>
<dbReference type="InterPro" id="IPR018134">
    <property type="entry name" value="LAMP_CS"/>
</dbReference>
<evidence type="ECO:0000256" key="11">
    <source>
        <dbReference type="ARBA" id="ARBA00037817"/>
    </source>
</evidence>
<keyword evidence="7 14" id="KW-0472">Membrane</keyword>
<reference evidence="19" key="3">
    <citation type="submission" date="2025-08" db="UniProtKB">
        <authorList>
            <consortium name="Ensembl"/>
        </authorList>
    </citation>
    <scope>IDENTIFICATION</scope>
</reference>
<dbReference type="GO" id="GO:0072594">
    <property type="term" value="P:establishment of protein localization to organelle"/>
    <property type="evidence" value="ECO:0007669"/>
    <property type="project" value="TreeGrafter"/>
</dbReference>
<comment type="similarity">
    <text evidence="14">Belongs to the LAMP family.</text>
</comment>
<sequence length="426" mass="44777">MGCIGGSTGAIVGLSLMRSQKQLGCLARTQAQVTLVVTNGNLTCIKAELSASFFIPYDTANGTTPVRVELPGTAKVGGNSSCGDGARLPELVAEFGDGYSLGLTFSTNNSLYAVMSLKLQYNLSDTSVFPGANRTGVVTVETTSVGIVARVNTTYRCFSPSTVSMGGVSVTFSDVKMEAFMKGDDLSLNESVCLADQSITTAPPQPPPTTTTAPPAPPPTPPGPPVQGSYSVSDSNGTVCVLARMAVQLDVSQYSASLNKTIHEVVNLQPNQTKSSGSCEPNNATLVLSQGGATNLTFLFTLNTTSNRYHLMGLSLVAFWPDMAAPFTASNMSLDYLSSSLGRSFMCSSEQTLAVNQNFSLNTFHLQIQPFGLTAGQFGQAEECQLDQENMLIPIIVGAALAGLVLIVLVAYLIGRKRSHAGYQTI</sequence>
<dbReference type="Proteomes" id="UP000265140">
    <property type="component" value="Chromosome 22"/>
</dbReference>